<dbReference type="RefSeq" id="WP_113824598.1">
    <property type="nucleotide sequence ID" value="NZ_QOCE01000038.1"/>
</dbReference>
<evidence type="ECO:0000313" key="1">
    <source>
        <dbReference type="EMBL" id="RBW52881.1"/>
    </source>
</evidence>
<gene>
    <name evidence="1" type="ORF">DS909_16755</name>
</gene>
<organism evidence="1 2">
    <name type="scientific">Phaeobacter gallaeciensis</name>
    <dbReference type="NCBI Taxonomy" id="60890"/>
    <lineage>
        <taxon>Bacteria</taxon>
        <taxon>Pseudomonadati</taxon>
        <taxon>Pseudomonadota</taxon>
        <taxon>Alphaproteobacteria</taxon>
        <taxon>Rhodobacterales</taxon>
        <taxon>Roseobacteraceae</taxon>
        <taxon>Phaeobacter</taxon>
    </lineage>
</organism>
<proteinExistence type="predicted"/>
<dbReference type="EMBL" id="QOCE01000038">
    <property type="protein sequence ID" value="RBW52881.1"/>
    <property type="molecule type" value="Genomic_DNA"/>
</dbReference>
<reference evidence="1 2" key="1">
    <citation type="submission" date="2018-07" db="EMBL/GenBank/DDBJ databases">
        <title>Modular assembly of carbohydrate-degrading microbial communities in the ocean.</title>
        <authorList>
            <person name="Enke T.N."/>
            <person name="Datta M.S."/>
            <person name="Schwartzman J.A."/>
            <person name="Cermak N."/>
            <person name="Schmitz D.A."/>
            <person name="Barrere J."/>
            <person name="Cordero O.X."/>
        </authorList>
    </citation>
    <scope>NUCLEOTIDE SEQUENCE [LARGE SCALE GENOMIC DNA]</scope>
    <source>
        <strain evidence="1 2">C3M10</strain>
    </source>
</reference>
<name>A0A366WVT4_9RHOB</name>
<comment type="caution">
    <text evidence="1">The sequence shown here is derived from an EMBL/GenBank/DDBJ whole genome shotgun (WGS) entry which is preliminary data.</text>
</comment>
<sequence>MNTGELRIVEQIKSLIALEVSEFDETTDEGAATVRAFRQALCEPEQVTANFSGGITQDCWTVTYSNGAYRVLFLPTAGYFSLCVESEIGPLDIGVHGKAIGCFSSV</sequence>
<accession>A0A366WVT4</accession>
<dbReference type="OrthoDB" id="7861209at2"/>
<protein>
    <submittedName>
        <fullName evidence="1">Uncharacterized protein</fullName>
    </submittedName>
</protein>
<dbReference type="Proteomes" id="UP000252706">
    <property type="component" value="Unassembled WGS sequence"/>
</dbReference>
<evidence type="ECO:0000313" key="2">
    <source>
        <dbReference type="Proteomes" id="UP000252706"/>
    </source>
</evidence>
<dbReference type="AlphaFoldDB" id="A0A366WVT4"/>